<evidence type="ECO:0008006" key="2">
    <source>
        <dbReference type="Google" id="ProtNLM"/>
    </source>
</evidence>
<protein>
    <recommendedName>
        <fullName evidence="2">DUF11 domain-containing protein</fullName>
    </recommendedName>
</protein>
<reference evidence="1" key="1">
    <citation type="submission" date="2018-06" db="EMBL/GenBank/DDBJ databases">
        <authorList>
            <person name="Zhirakovskaya E."/>
        </authorList>
    </citation>
    <scope>NUCLEOTIDE SEQUENCE</scope>
</reference>
<evidence type="ECO:0000313" key="1">
    <source>
        <dbReference type="EMBL" id="VAW61963.1"/>
    </source>
</evidence>
<gene>
    <name evidence="1" type="ORF">MNBD_GAMMA11-680</name>
</gene>
<dbReference type="AlphaFoldDB" id="A0A3B0XCA1"/>
<feature type="non-terminal residue" evidence="1">
    <location>
        <position position="1114"/>
    </location>
</feature>
<organism evidence="1">
    <name type="scientific">hydrothermal vent metagenome</name>
    <dbReference type="NCBI Taxonomy" id="652676"/>
    <lineage>
        <taxon>unclassified sequences</taxon>
        <taxon>metagenomes</taxon>
        <taxon>ecological metagenomes</taxon>
    </lineage>
</organism>
<name>A0A3B0XCA1_9ZZZZ</name>
<proteinExistence type="predicted"/>
<accession>A0A3B0XCA1</accession>
<dbReference type="EMBL" id="UOFG01000160">
    <property type="protein sequence ID" value="VAW61963.1"/>
    <property type="molecule type" value="Genomic_DNA"/>
</dbReference>
<sequence length="1114" mass="115037">MRIEGFRQIFSSGLVTLLTGLAFLLPAKNALALADLSSTTSSFISADAVNRPDYMDSAGVWNGTIEVTNTTGDTFSLIVANSESGSNPTEIQDNTAYGVRITADVVAGFRLPSPVFVLNVTDLSAVTITCPVVSATASQPGGTGAQIIISPVSAGSPADIPPECSYQFDLGLTTSSVMPFVVNGNYDVDFTVNYNDFGNTPSLFPETRTVTIEVRTGDIAISKVDTATASVADGARADFSISVISAGQGGIFNAVITDTLSADFDAASLLMMSPDGTFTAPNVFSIPYIAPNSPPVVIAVTADVQVDASAASCPALDNQADAVERTGNTDSSIAAVAFDLQEPLLTFSAPNIVIPLNAGPTTYSVVITNSGAGTAKNIRLAVPGVGTDLDNFGITLVSPNWVFDSPTDVFTFNGTLLSGATQTLTFTLFTAMCPPPPGGLLNWSLNFENVCGTAFNPAVQSTDLSVGNVPAVTIDKAVSAGILNVGDAGNYIVSISGTDLAAISDGNNTNNNDFSVADTFPAGVQNIEIPLIPASTEVEVQNSAGVVIGIFTGAVPAGSIPEGGTIFWRGDEDVLAASSSLAISFNGGSSGFCPTGSIVSNDANITATCGINELGNAGFILNEIPFTGSITVAGGAFEAGAPDTSNINRDEPREGEHIPFAVTYNFPAGYEGGTISWSNLTFDAALRTGAGTGAPLILTNNRNSVLLTVTTSAGATACTQTPLTPGADFVGGDGVGRLNMSLGFIPSLCTVGSAVDDVTMLLEYVATSPEGTLAGADPYTDDPINEENIGTYVEVTNLTIVGATPGCTGNPVFTQAVSVTIERADLDLDGDINGGNDIEVCSVIPVNINLNELIADTTADNLLFNLGLTNLQIVDALNAPSVNVDADITRSGGFQDFDLISPPVDNGGPLDYQFNPITKNLSGPGSLSFRARVLDTASTFNATLFYDSKHTSPDNGGDADQDYSFSFPFDQTAINFLQAQLDVEMLPPAIILRDQTQYTFRAHIINIGGGDAVGGRFEITLPPEMNFNPGASSSAPAGFTPAIAGQVISWDLSQLGDLGPGGFIDLNIVVDITQRSCFSSTPPSPAQDEISSLTDWGCGMPNLDVLPNTPQVVL</sequence>